<accession>A0A165L5E9</accession>
<dbReference type="AlphaFoldDB" id="A0A165L5E9"/>
<dbReference type="EMBL" id="LVWG01000035">
    <property type="protein sequence ID" value="KZK73586.1"/>
    <property type="molecule type" value="Genomic_DNA"/>
</dbReference>
<evidence type="ECO:0000313" key="3">
    <source>
        <dbReference type="Proteomes" id="UP000076481"/>
    </source>
</evidence>
<name>A0A165L5E9_PELLU</name>
<sequence length="141" mass="15895">MTEQNKHLENVQERIAALHETIAEREQDIRDRARKFQHELEQEISPVEIVKRHPWQAVLGALATGFLTGRILRSLSSGPTDEAAAEPAVPARLVSVTRPDSAMRDIRLELIRSAKDLGINYLQRYIEGKLKKTPTPPSSSH</sequence>
<comment type="caution">
    <text evidence="2">The sequence shown here is derived from an EMBL/GenBank/DDBJ whole genome shotgun (WGS) entry which is preliminary data.</text>
</comment>
<organism evidence="2 3">
    <name type="scientific">Pelodictyon luteolum</name>
    <dbReference type="NCBI Taxonomy" id="1100"/>
    <lineage>
        <taxon>Bacteria</taxon>
        <taxon>Pseudomonadati</taxon>
        <taxon>Chlorobiota</taxon>
        <taxon>Chlorobiia</taxon>
        <taxon>Chlorobiales</taxon>
        <taxon>Chlorobiaceae</taxon>
        <taxon>Chlorobium/Pelodictyon group</taxon>
        <taxon>Pelodictyon</taxon>
    </lineage>
</organism>
<evidence type="ECO:0000313" key="2">
    <source>
        <dbReference type="EMBL" id="KZK73586.1"/>
    </source>
</evidence>
<gene>
    <name evidence="2" type="ORF">A3K90_08180</name>
</gene>
<feature type="coiled-coil region" evidence="1">
    <location>
        <begin position="1"/>
        <end position="28"/>
    </location>
</feature>
<dbReference type="Proteomes" id="UP000076481">
    <property type="component" value="Unassembled WGS sequence"/>
</dbReference>
<proteinExistence type="predicted"/>
<reference evidence="2 3" key="1">
    <citation type="submission" date="2016-03" db="EMBL/GenBank/DDBJ databases">
        <title>Speciation and ecological success in dimly lit waters: horizontal gene transfer in a green sulfur bacteria bloom unveiled by metagenomic assembly.</title>
        <authorList>
            <person name="Llorens-Mares T."/>
            <person name="Liu Z."/>
            <person name="Allen L.Z."/>
            <person name="Rusch D.B."/>
            <person name="Craig M.T."/>
            <person name="Dupont C.L."/>
            <person name="Bryant D.A."/>
            <person name="Casamayor E.O."/>
        </authorList>
    </citation>
    <scope>NUCLEOTIDE SEQUENCE [LARGE SCALE GENOMIC DNA]</scope>
    <source>
        <strain evidence="2">CIII</strain>
    </source>
</reference>
<protein>
    <recommendedName>
        <fullName evidence="4">DUF883 domain-containing protein</fullName>
    </recommendedName>
</protein>
<dbReference type="RefSeq" id="WP_303682282.1">
    <property type="nucleotide sequence ID" value="NZ_LVWG01000035.1"/>
</dbReference>
<evidence type="ECO:0008006" key="4">
    <source>
        <dbReference type="Google" id="ProtNLM"/>
    </source>
</evidence>
<evidence type="ECO:0000256" key="1">
    <source>
        <dbReference type="SAM" id="Coils"/>
    </source>
</evidence>
<keyword evidence="1" id="KW-0175">Coiled coil</keyword>